<dbReference type="STRING" id="428990.SAMN06295987_101269"/>
<dbReference type="PROSITE" id="PS50911">
    <property type="entry name" value="CHAP"/>
    <property type="match status" value="1"/>
</dbReference>
<protein>
    <submittedName>
        <fullName evidence="4">CHAP domain-containing protein</fullName>
    </submittedName>
</protein>
<keyword evidence="5" id="KW-1185">Reference proteome</keyword>
<gene>
    <name evidence="4" type="ORF">SAMN06295987_101269</name>
</gene>
<evidence type="ECO:0000313" key="4">
    <source>
        <dbReference type="EMBL" id="SLJ86509.1"/>
    </source>
</evidence>
<feature type="domain" description="Peptidase C51" evidence="3">
    <location>
        <begin position="34"/>
        <end position="155"/>
    </location>
</feature>
<dbReference type="AlphaFoldDB" id="A0A1U6GSL1"/>
<feature type="compositionally biased region" description="Low complexity" evidence="1">
    <location>
        <begin position="35"/>
        <end position="52"/>
    </location>
</feature>
<evidence type="ECO:0000256" key="1">
    <source>
        <dbReference type="SAM" id="MobiDB-lite"/>
    </source>
</evidence>
<dbReference type="SUPFAM" id="SSF54001">
    <property type="entry name" value="Cysteine proteinases"/>
    <property type="match status" value="1"/>
</dbReference>
<evidence type="ECO:0000259" key="3">
    <source>
        <dbReference type="PROSITE" id="PS50911"/>
    </source>
</evidence>
<dbReference type="Gene3D" id="3.90.1720.10">
    <property type="entry name" value="endopeptidase domain like (from Nostoc punctiforme)"/>
    <property type="match status" value="1"/>
</dbReference>
<reference evidence="5" key="1">
    <citation type="submission" date="2017-02" db="EMBL/GenBank/DDBJ databases">
        <authorList>
            <person name="Varghese N."/>
            <person name="Submissions S."/>
        </authorList>
    </citation>
    <scope>NUCLEOTIDE SEQUENCE [LARGE SCALE GENOMIC DNA]</scope>
    <source>
        <strain evidence="5">SM117</strain>
    </source>
</reference>
<sequence>MKGYCTASILALSAAVISPASARSAIDAIVSNDDSGSAGSRPLSSGSPSASGNSDYLECVPFARQLSGLQIYGDAHTWWKQAKGRYARGFEPRVGAVLAIEPHGNSTLGHVATVTQIVDSRTILVSHANWSVPGKIERNVSVLDVSPENDWSQVRVWYGPAHNLGASHWPVAGFIYNAEPGALPAARSTRVASEGDSAASQAEGKKKGRHSDPIGDIIAGNY</sequence>
<dbReference type="EMBL" id="FVZE01000001">
    <property type="protein sequence ID" value="SLJ86509.1"/>
    <property type="molecule type" value="Genomic_DNA"/>
</dbReference>
<evidence type="ECO:0000256" key="2">
    <source>
        <dbReference type="SAM" id="SignalP"/>
    </source>
</evidence>
<evidence type="ECO:0000313" key="5">
    <source>
        <dbReference type="Proteomes" id="UP000190989"/>
    </source>
</evidence>
<dbReference type="Proteomes" id="UP000190989">
    <property type="component" value="Unassembled WGS sequence"/>
</dbReference>
<feature type="signal peptide" evidence="2">
    <location>
        <begin position="1"/>
        <end position="22"/>
    </location>
</feature>
<proteinExistence type="predicted"/>
<accession>A0A1U6GSL1</accession>
<dbReference type="Pfam" id="PF05257">
    <property type="entry name" value="CHAP"/>
    <property type="match status" value="1"/>
</dbReference>
<keyword evidence="2" id="KW-0732">Signal</keyword>
<feature type="region of interest" description="Disordered" evidence="1">
    <location>
        <begin position="187"/>
        <end position="222"/>
    </location>
</feature>
<name>A0A1U6GSL1_9SPHN</name>
<dbReference type="InterPro" id="IPR038765">
    <property type="entry name" value="Papain-like_cys_pep_sf"/>
</dbReference>
<dbReference type="InterPro" id="IPR007921">
    <property type="entry name" value="CHAP_dom"/>
</dbReference>
<feature type="region of interest" description="Disordered" evidence="1">
    <location>
        <begin position="33"/>
        <end position="52"/>
    </location>
</feature>
<feature type="chain" id="PRO_5010588902" evidence="2">
    <location>
        <begin position="23"/>
        <end position="222"/>
    </location>
</feature>
<organism evidence="4 5">
    <name type="scientific">Novosphingobium mathurense</name>
    <dbReference type="NCBI Taxonomy" id="428990"/>
    <lineage>
        <taxon>Bacteria</taxon>
        <taxon>Pseudomonadati</taxon>
        <taxon>Pseudomonadota</taxon>
        <taxon>Alphaproteobacteria</taxon>
        <taxon>Sphingomonadales</taxon>
        <taxon>Sphingomonadaceae</taxon>
        <taxon>Novosphingobium</taxon>
    </lineage>
</organism>